<feature type="chain" id="PRO_5026131021" evidence="2">
    <location>
        <begin position="26"/>
        <end position="75"/>
    </location>
</feature>
<keyword evidence="1" id="KW-1133">Transmembrane helix</keyword>
<dbReference type="AlphaFoldDB" id="A0A6I8QC36"/>
<evidence type="ECO:0000256" key="2">
    <source>
        <dbReference type="SAM" id="SignalP"/>
    </source>
</evidence>
<accession>A0A6I8QC36</accession>
<dbReference type="InParanoid" id="A0A6I8QC36"/>
<evidence type="ECO:0000256" key="1">
    <source>
        <dbReference type="SAM" id="Phobius"/>
    </source>
</evidence>
<dbReference type="Ensembl" id="ENSXETT00000094084">
    <property type="protein sequence ID" value="ENSXETP00000070027"/>
    <property type="gene ID" value="ENSXETG00000039821"/>
</dbReference>
<organism evidence="3">
    <name type="scientific">Xenopus tropicalis</name>
    <name type="common">Western clawed frog</name>
    <name type="synonym">Silurana tropicalis</name>
    <dbReference type="NCBI Taxonomy" id="8364"/>
    <lineage>
        <taxon>Eukaryota</taxon>
        <taxon>Metazoa</taxon>
        <taxon>Chordata</taxon>
        <taxon>Craniata</taxon>
        <taxon>Vertebrata</taxon>
        <taxon>Euteleostomi</taxon>
        <taxon>Amphibia</taxon>
        <taxon>Batrachia</taxon>
        <taxon>Anura</taxon>
        <taxon>Pipoidea</taxon>
        <taxon>Pipidae</taxon>
        <taxon>Xenopodinae</taxon>
        <taxon>Xenopus</taxon>
        <taxon>Silurana</taxon>
    </lineage>
</organism>
<keyword evidence="2" id="KW-0732">Signal</keyword>
<feature type="transmembrane region" description="Helical" evidence="1">
    <location>
        <begin position="49"/>
        <end position="69"/>
    </location>
</feature>
<keyword evidence="1" id="KW-0812">Transmembrane</keyword>
<reference evidence="3" key="1">
    <citation type="journal article" date="2010" name="Science">
        <title>The genome of the Western clawed frog Xenopus tropicalis.</title>
        <authorList>
            <person name="Hellsten U."/>
            <person name="Harland R.M."/>
            <person name="Gilchrist M.J."/>
            <person name="Hendrix D."/>
            <person name="Jurka J."/>
            <person name="Kapitonov V."/>
            <person name="Ovcharenko I."/>
            <person name="Putnam N.H."/>
            <person name="Shu S."/>
            <person name="Taher L."/>
            <person name="Blitz I.L."/>
            <person name="Blumberg B."/>
            <person name="Dichmann D.S."/>
            <person name="Dubchak I."/>
            <person name="Amaya E."/>
            <person name="Detter J.C."/>
            <person name="Fletcher R."/>
            <person name="Gerhard D.S."/>
            <person name="Goodstein D."/>
            <person name="Graves T."/>
            <person name="Grigoriev I.V."/>
            <person name="Grimwood J."/>
            <person name="Kawashima T."/>
            <person name="Lindquist E."/>
            <person name="Lucas S.M."/>
            <person name="Mead P.E."/>
            <person name="Mitros T."/>
            <person name="Ogino H."/>
            <person name="Ohta Y."/>
            <person name="Poliakov A.V."/>
            <person name="Pollet N."/>
            <person name="Robert J."/>
            <person name="Salamov A."/>
            <person name="Sater A.K."/>
            <person name="Schmutz J."/>
            <person name="Terry A."/>
            <person name="Vize P.D."/>
            <person name="Warren W.C."/>
            <person name="Wells D."/>
            <person name="Wills A."/>
            <person name="Wilson R.K."/>
            <person name="Zimmerman L.B."/>
            <person name="Zorn A.M."/>
            <person name="Grainger R."/>
            <person name="Grammer T."/>
            <person name="Khokha M.K."/>
            <person name="Richardson P.M."/>
            <person name="Rokhsar D.S."/>
        </authorList>
    </citation>
    <scope>NUCLEOTIDE SEQUENCE [LARGE SCALE GENOMIC DNA]</scope>
    <source>
        <strain evidence="3">Nigerian</strain>
    </source>
</reference>
<protein>
    <submittedName>
        <fullName evidence="3">Uncharacterized protein</fullName>
    </submittedName>
</protein>
<dbReference type="GeneTree" id="ENSGT01020000230750"/>
<feature type="signal peptide" evidence="2">
    <location>
        <begin position="1"/>
        <end position="25"/>
    </location>
</feature>
<keyword evidence="1" id="KW-0472">Membrane</keyword>
<sequence length="75" mass="8501">VMVPPRIMAMPLLIPLSLWVWRGQAQTDSASPEESHRAYTVLLKQNLVLLGSILCILFIAMILLAVCVYKPVRRR</sequence>
<evidence type="ECO:0000313" key="3">
    <source>
        <dbReference type="Ensembl" id="ENSXETP00000070027"/>
    </source>
</evidence>
<dbReference type="Bgee" id="ENSXETG00000039821">
    <property type="expression patterns" value="Expressed in brain and 10 other cell types or tissues"/>
</dbReference>
<reference evidence="3" key="2">
    <citation type="submission" date="2020-05" db="UniProtKB">
        <authorList>
            <consortium name="Ensembl"/>
        </authorList>
    </citation>
    <scope>IDENTIFICATION</scope>
</reference>
<proteinExistence type="predicted"/>
<name>A0A6I8QC36_XENTR</name>